<organism evidence="12">
    <name type="scientific">Dryadomorpha sp. EMHAU-2015-Zz060407</name>
    <dbReference type="NCBI Taxonomy" id="2037761"/>
    <lineage>
        <taxon>Eukaryota</taxon>
        <taxon>Metazoa</taxon>
        <taxon>Ecdysozoa</taxon>
        <taxon>Arthropoda</taxon>
        <taxon>Hexapoda</taxon>
        <taxon>Insecta</taxon>
        <taxon>Pterygota</taxon>
        <taxon>Neoptera</taxon>
        <taxon>Paraneoptera</taxon>
        <taxon>Hemiptera</taxon>
        <taxon>Auchenorrhyncha</taxon>
        <taxon>Membracoidea</taxon>
        <taxon>Cicadellidae</taxon>
        <taxon>Deltocephalinae</taxon>
        <taxon>Drabescini</taxon>
        <taxon>Dryadomorpha</taxon>
    </lineage>
</organism>
<dbReference type="InterPro" id="IPR000298">
    <property type="entry name" value="Cyt_c_oxidase-like_su3"/>
</dbReference>
<feature type="domain" description="Heme-copper oxidase subunit III family profile" evidence="11">
    <location>
        <begin position="2"/>
        <end position="259"/>
    </location>
</feature>
<dbReference type="GO" id="GO:0005739">
    <property type="term" value="C:mitochondrion"/>
    <property type="evidence" value="ECO:0007669"/>
    <property type="project" value="TreeGrafter"/>
</dbReference>
<dbReference type="InterPro" id="IPR013833">
    <property type="entry name" value="Cyt_c_oxidase_su3_a-hlx"/>
</dbReference>
<protein>
    <recommendedName>
        <fullName evidence="4 9">Cytochrome c oxidase subunit 3</fullName>
    </recommendedName>
</protein>
<dbReference type="CDD" id="cd01665">
    <property type="entry name" value="Cyt_c_Oxidase_III"/>
    <property type="match status" value="1"/>
</dbReference>
<dbReference type="FunFam" id="1.10.287.70:FF:000082">
    <property type="entry name" value="Cytochrome c oxidase subunit 3"/>
    <property type="match status" value="1"/>
</dbReference>
<dbReference type="GO" id="GO:0006123">
    <property type="term" value="P:mitochondrial electron transport, cytochrome c to oxygen"/>
    <property type="evidence" value="ECO:0007669"/>
    <property type="project" value="UniProtKB-ARBA"/>
</dbReference>
<dbReference type="Gene3D" id="1.10.287.70">
    <property type="match status" value="1"/>
</dbReference>
<evidence type="ECO:0000256" key="6">
    <source>
        <dbReference type="ARBA" id="ARBA00022967"/>
    </source>
</evidence>
<sequence length="259" mass="29974">MKNHPFHLVDNSPWPISGSMGLMTMTSGSVLWLHYNEVWLMYMGVTITILTMIQWWRDVIRESTFQGLHTKKVETSMKLGMILFIVSEVLFFSSFFWAYFHSSLSPSIEIGMQWPPLGIKPFNPTSIPMLNTMILLSSGISITWAHNSIINSNFSKTIQSMWITIILGVYFTILQAIEYYEAPFTIADSVYGSTFFMATGFHGMHVIIGTMFIVISTMRIMKLHMSNIHHVGFEASAWYWHFVDVVWLFLYISIYWWGS</sequence>
<accession>A0A343K1Y0</accession>
<dbReference type="GO" id="GO:0031967">
    <property type="term" value="C:organelle envelope"/>
    <property type="evidence" value="ECO:0007669"/>
    <property type="project" value="UniProtKB-ARBA"/>
</dbReference>
<evidence type="ECO:0000256" key="3">
    <source>
        <dbReference type="ARBA" id="ARBA00011164"/>
    </source>
</evidence>
<keyword evidence="7 10" id="KW-1133">Transmembrane helix</keyword>
<gene>
    <name evidence="12" type="primary">cox3</name>
</gene>
<dbReference type="EMBL" id="KX437736">
    <property type="protein sequence ID" value="ATD12221.1"/>
    <property type="molecule type" value="Genomic_DNA"/>
</dbReference>
<evidence type="ECO:0000256" key="10">
    <source>
        <dbReference type="SAM" id="Phobius"/>
    </source>
</evidence>
<evidence type="ECO:0000313" key="12">
    <source>
        <dbReference type="EMBL" id="ATD12221.1"/>
    </source>
</evidence>
<feature type="transmembrane region" description="Helical" evidence="10">
    <location>
        <begin position="189"/>
        <end position="216"/>
    </location>
</feature>
<dbReference type="SUPFAM" id="SSF81452">
    <property type="entry name" value="Cytochrome c oxidase subunit III-like"/>
    <property type="match status" value="1"/>
</dbReference>
<evidence type="ECO:0000259" key="11">
    <source>
        <dbReference type="PROSITE" id="PS50253"/>
    </source>
</evidence>
<comment type="similarity">
    <text evidence="2 9">Belongs to the cytochrome c oxidase subunit 3 family.</text>
</comment>
<feature type="transmembrane region" description="Helical" evidence="10">
    <location>
        <begin position="77"/>
        <end position="100"/>
    </location>
</feature>
<dbReference type="InterPro" id="IPR035973">
    <property type="entry name" value="Cyt_c_oxidase_su3-like_sf"/>
</dbReference>
<dbReference type="GO" id="GO:0004129">
    <property type="term" value="F:cytochrome-c oxidase activity"/>
    <property type="evidence" value="ECO:0007669"/>
    <property type="project" value="InterPro"/>
</dbReference>
<evidence type="ECO:0000256" key="8">
    <source>
        <dbReference type="ARBA" id="ARBA00023136"/>
    </source>
</evidence>
<dbReference type="PANTHER" id="PTHR11403">
    <property type="entry name" value="CYTOCHROME C OXIDASE SUBUNIT III"/>
    <property type="match status" value="1"/>
</dbReference>
<comment type="function">
    <text evidence="9">Component of the cytochrome c oxidase, the last enzyme in the mitochondrial electron transport chain which drives oxidative phosphorylation. The respiratory chain contains 3 multisubunit complexes succinate dehydrogenase (complex II, CII), ubiquinol-cytochrome c oxidoreductase (cytochrome b-c1 complex, complex III, CIII) and cytochrome c oxidase (complex IV, CIV), that cooperate to transfer electrons derived from NADH and succinate to molecular oxygen, creating an electrochemical gradient over the inner membrane that drives transmembrane transport and the ATP synthase. Cytochrome c oxidase is the component of the respiratory chain that catalyzes the reduction of oxygen to water. Electrons originating from reduced cytochrome c in the intermembrane space (IMS) are transferred via the dinuclear copper A center (CU(A)) of subunit 2 and heme A of subunit 1 to the active site in subunit 1, a binuclear center (BNC) formed by heme A3 and copper B (CU(B)). The BNC reduces molecular oxygen to 2 water molecules using 4 electrons from cytochrome c in the IMS and 4 protons from the mitochondrial matrix.</text>
</comment>
<dbReference type="InterPro" id="IPR024791">
    <property type="entry name" value="Cyt_c/ubiquinol_Oxase_su3"/>
</dbReference>
<feature type="transmembrane region" description="Helical" evidence="10">
    <location>
        <begin position="237"/>
        <end position="257"/>
    </location>
</feature>
<proteinExistence type="inferred from homology"/>
<keyword evidence="6" id="KW-1278">Translocase</keyword>
<dbReference type="InterPro" id="IPR033945">
    <property type="entry name" value="Cyt_c_oxase_su3_dom"/>
</dbReference>
<evidence type="ECO:0000256" key="4">
    <source>
        <dbReference type="ARBA" id="ARBA00015944"/>
    </source>
</evidence>
<evidence type="ECO:0000256" key="2">
    <source>
        <dbReference type="ARBA" id="ARBA00010581"/>
    </source>
</evidence>
<evidence type="ECO:0000256" key="7">
    <source>
        <dbReference type="ARBA" id="ARBA00022989"/>
    </source>
</evidence>
<geneLocation type="mitochondrion" evidence="12"/>
<name>A0A343K1Y0_9HEMI</name>
<reference evidence="12" key="1">
    <citation type="journal article" date="2017" name="Zool. J. Linn. Soc.">
        <title>Insufficient power of mitogenomic data in resolving the auchenorrhynchan monophyly.</title>
        <authorList>
            <person name="Song N."/>
            <person name="Cai W."/>
            <person name="Li H."/>
        </authorList>
    </citation>
    <scope>NUCLEOTIDE SEQUENCE</scope>
</reference>
<dbReference type="GO" id="GO:0045277">
    <property type="term" value="C:respiratory chain complex IV"/>
    <property type="evidence" value="ECO:0007669"/>
    <property type="project" value="UniProtKB-ARBA"/>
</dbReference>
<dbReference type="Pfam" id="PF00510">
    <property type="entry name" value="COX3"/>
    <property type="match status" value="1"/>
</dbReference>
<feature type="transmembrane region" description="Helical" evidence="10">
    <location>
        <begin position="39"/>
        <end position="56"/>
    </location>
</feature>
<dbReference type="FunFam" id="1.20.120.80:FF:000002">
    <property type="entry name" value="Cytochrome c oxidase subunit 3"/>
    <property type="match status" value="1"/>
</dbReference>
<feature type="transmembrane region" description="Helical" evidence="10">
    <location>
        <begin position="126"/>
        <end position="145"/>
    </location>
</feature>
<evidence type="ECO:0000256" key="5">
    <source>
        <dbReference type="ARBA" id="ARBA00022692"/>
    </source>
</evidence>
<keyword evidence="8 10" id="KW-0472">Membrane</keyword>
<evidence type="ECO:0000256" key="9">
    <source>
        <dbReference type="RuleBase" id="RU003375"/>
    </source>
</evidence>
<dbReference type="PANTHER" id="PTHR11403:SF7">
    <property type="entry name" value="CYTOCHROME C OXIDASE SUBUNIT 3"/>
    <property type="match status" value="1"/>
</dbReference>
<keyword evidence="9 12" id="KW-0496">Mitochondrion</keyword>
<dbReference type="AlphaFoldDB" id="A0A343K1Y0"/>
<dbReference type="PROSITE" id="PS50253">
    <property type="entry name" value="COX3"/>
    <property type="match status" value="1"/>
</dbReference>
<comment type="subunit">
    <text evidence="3">Component of the cytochrome c oxidase (complex IV, CIV), a multisubunit enzyme composed of a catalytic core of 3 subunits and several supernumerary subunits. The complex exists as a monomer or a dimer and forms supercomplexes (SCs) in the inner mitochondrial membrane with ubiquinol-cytochrome c oxidoreductase (cytochrome b-c1 complex, complex III, CIII).</text>
</comment>
<keyword evidence="5 9" id="KW-0812">Transmembrane</keyword>
<evidence type="ECO:0000256" key="1">
    <source>
        <dbReference type="ARBA" id="ARBA00004141"/>
    </source>
</evidence>
<comment type="subcellular location">
    <subcellularLocation>
        <location evidence="1">Membrane</location>
        <topology evidence="1">Multi-pass membrane protein</topology>
    </subcellularLocation>
</comment>
<dbReference type="GO" id="GO:0031090">
    <property type="term" value="C:organelle membrane"/>
    <property type="evidence" value="ECO:0007669"/>
    <property type="project" value="UniProtKB-ARBA"/>
</dbReference>
<dbReference type="Gene3D" id="1.20.120.80">
    <property type="entry name" value="Cytochrome c oxidase, subunit III, four-helix bundle"/>
    <property type="match status" value="1"/>
</dbReference>
<feature type="transmembrane region" description="Helical" evidence="10">
    <location>
        <begin position="157"/>
        <end position="177"/>
    </location>
</feature>